<evidence type="ECO:0000313" key="8">
    <source>
        <dbReference type="EMBL" id="AEE48852.1"/>
    </source>
</evidence>
<dbReference type="RefSeq" id="WP_013763410.1">
    <property type="nucleotide sequence ID" value="NC_015510.1"/>
</dbReference>
<dbReference type="InterPro" id="IPR039425">
    <property type="entry name" value="RNA_pol_sigma-70-like"/>
</dbReference>
<keyword evidence="9" id="KW-1185">Reference proteome</keyword>
<organism evidence="8 9">
    <name type="scientific">Haliscomenobacter hydrossis (strain ATCC 27775 / DSM 1100 / LMG 10767 / O)</name>
    <dbReference type="NCBI Taxonomy" id="760192"/>
    <lineage>
        <taxon>Bacteria</taxon>
        <taxon>Pseudomonadati</taxon>
        <taxon>Bacteroidota</taxon>
        <taxon>Saprospiria</taxon>
        <taxon>Saprospirales</taxon>
        <taxon>Haliscomenobacteraceae</taxon>
        <taxon>Haliscomenobacter</taxon>
    </lineage>
</organism>
<accession>F4KP58</accession>
<evidence type="ECO:0000256" key="5">
    <source>
        <dbReference type="ARBA" id="ARBA00023163"/>
    </source>
</evidence>
<evidence type="ECO:0000256" key="3">
    <source>
        <dbReference type="ARBA" id="ARBA00023082"/>
    </source>
</evidence>
<evidence type="ECO:0000256" key="2">
    <source>
        <dbReference type="ARBA" id="ARBA00023015"/>
    </source>
</evidence>
<dbReference type="AlphaFoldDB" id="F4KP58"/>
<dbReference type="PANTHER" id="PTHR43133:SF8">
    <property type="entry name" value="RNA POLYMERASE SIGMA FACTOR HI_1459-RELATED"/>
    <property type="match status" value="1"/>
</dbReference>
<gene>
    <name evidence="8" type="ordered locus">Halhy_0951</name>
</gene>
<keyword evidence="3" id="KW-0731">Sigma factor</keyword>
<dbReference type="eggNOG" id="COG1595">
    <property type="taxonomic scope" value="Bacteria"/>
</dbReference>
<name>F4KP58_HALH1</name>
<dbReference type="InterPro" id="IPR013324">
    <property type="entry name" value="RNA_pol_sigma_r3/r4-like"/>
</dbReference>
<dbReference type="Proteomes" id="UP000008461">
    <property type="component" value="Chromosome"/>
</dbReference>
<dbReference type="InterPro" id="IPR014284">
    <property type="entry name" value="RNA_pol_sigma-70_dom"/>
</dbReference>
<dbReference type="InterPro" id="IPR036388">
    <property type="entry name" value="WH-like_DNA-bd_sf"/>
</dbReference>
<dbReference type="HOGENOM" id="CLU_047691_4_4_10"/>
<dbReference type="OrthoDB" id="795989at2"/>
<dbReference type="InterPro" id="IPR007627">
    <property type="entry name" value="RNA_pol_sigma70_r2"/>
</dbReference>
<evidence type="ECO:0000259" key="7">
    <source>
        <dbReference type="Pfam" id="PF08281"/>
    </source>
</evidence>
<dbReference type="PANTHER" id="PTHR43133">
    <property type="entry name" value="RNA POLYMERASE ECF-TYPE SIGMA FACTO"/>
    <property type="match status" value="1"/>
</dbReference>
<comment type="similarity">
    <text evidence="1">Belongs to the sigma-70 factor family. ECF subfamily.</text>
</comment>
<evidence type="ECO:0000313" key="9">
    <source>
        <dbReference type="Proteomes" id="UP000008461"/>
    </source>
</evidence>
<dbReference type="GO" id="GO:0003677">
    <property type="term" value="F:DNA binding"/>
    <property type="evidence" value="ECO:0007669"/>
    <property type="project" value="UniProtKB-KW"/>
</dbReference>
<protein>
    <submittedName>
        <fullName evidence="8">RNA polymerase, sigma-24 subunit, ECF subfamily</fullName>
    </submittedName>
</protein>
<feature type="domain" description="RNA polymerase sigma factor 70 region 4 type 2" evidence="7">
    <location>
        <begin position="105"/>
        <end position="157"/>
    </location>
</feature>
<dbReference type="KEGG" id="hhy:Halhy_0951"/>
<dbReference type="CDD" id="cd06171">
    <property type="entry name" value="Sigma70_r4"/>
    <property type="match status" value="1"/>
</dbReference>
<dbReference type="SUPFAM" id="SSF88946">
    <property type="entry name" value="Sigma2 domain of RNA polymerase sigma factors"/>
    <property type="match status" value="1"/>
</dbReference>
<dbReference type="GO" id="GO:0006352">
    <property type="term" value="P:DNA-templated transcription initiation"/>
    <property type="evidence" value="ECO:0007669"/>
    <property type="project" value="InterPro"/>
</dbReference>
<sequence>MNPTEFKQTVLPLKDKMFRLALRMLNKREEAEDLVQEALIKLWQQHERLGEVQNLEAWVIRLTKNQCIDKLRGTKNGHKEWKEGLDWADSSPLPDAKTESADTMRKLQKMMERLPENQRLVMHLRDIEGMSYQEVADSLDLPLAQVKINLFRARQAMKNILSFVTPQA</sequence>
<feature type="domain" description="RNA polymerase sigma-70 region 2" evidence="6">
    <location>
        <begin position="14"/>
        <end position="74"/>
    </location>
</feature>
<dbReference type="SUPFAM" id="SSF88659">
    <property type="entry name" value="Sigma3 and sigma4 domains of RNA polymerase sigma factors"/>
    <property type="match status" value="1"/>
</dbReference>
<dbReference type="GO" id="GO:0016987">
    <property type="term" value="F:sigma factor activity"/>
    <property type="evidence" value="ECO:0007669"/>
    <property type="project" value="UniProtKB-KW"/>
</dbReference>
<dbReference type="STRING" id="760192.Halhy_0951"/>
<evidence type="ECO:0000259" key="6">
    <source>
        <dbReference type="Pfam" id="PF04542"/>
    </source>
</evidence>
<reference key="2">
    <citation type="submission" date="2011-04" db="EMBL/GenBank/DDBJ databases">
        <title>Complete sequence of chromosome of Haliscomenobacter hydrossis DSM 1100.</title>
        <authorList>
            <consortium name="US DOE Joint Genome Institute (JGI-PGF)"/>
            <person name="Lucas S."/>
            <person name="Han J."/>
            <person name="Lapidus A."/>
            <person name="Bruce D."/>
            <person name="Goodwin L."/>
            <person name="Pitluck S."/>
            <person name="Peters L."/>
            <person name="Kyrpides N."/>
            <person name="Mavromatis K."/>
            <person name="Ivanova N."/>
            <person name="Ovchinnikova G."/>
            <person name="Pagani I."/>
            <person name="Daligault H."/>
            <person name="Detter J.C."/>
            <person name="Han C."/>
            <person name="Land M."/>
            <person name="Hauser L."/>
            <person name="Markowitz V."/>
            <person name="Cheng J.-F."/>
            <person name="Hugenholtz P."/>
            <person name="Woyke T."/>
            <person name="Wu D."/>
            <person name="Verbarg S."/>
            <person name="Frueling A."/>
            <person name="Brambilla E."/>
            <person name="Klenk H.-P."/>
            <person name="Eisen J.A."/>
        </authorList>
    </citation>
    <scope>NUCLEOTIDE SEQUENCE</scope>
    <source>
        <strain>DSM 1100</strain>
    </source>
</reference>
<reference evidence="8 9" key="1">
    <citation type="journal article" date="2011" name="Stand. Genomic Sci.">
        <title>Complete genome sequence of Haliscomenobacter hydrossis type strain (O).</title>
        <authorList>
            <consortium name="US DOE Joint Genome Institute (JGI-PGF)"/>
            <person name="Daligault H."/>
            <person name="Lapidus A."/>
            <person name="Zeytun A."/>
            <person name="Nolan M."/>
            <person name="Lucas S."/>
            <person name="Del Rio T.G."/>
            <person name="Tice H."/>
            <person name="Cheng J.F."/>
            <person name="Tapia R."/>
            <person name="Han C."/>
            <person name="Goodwin L."/>
            <person name="Pitluck S."/>
            <person name="Liolios K."/>
            <person name="Pagani I."/>
            <person name="Ivanova N."/>
            <person name="Huntemann M."/>
            <person name="Mavromatis K."/>
            <person name="Mikhailova N."/>
            <person name="Pati A."/>
            <person name="Chen A."/>
            <person name="Palaniappan K."/>
            <person name="Land M."/>
            <person name="Hauser L."/>
            <person name="Brambilla E.M."/>
            <person name="Rohde M."/>
            <person name="Verbarg S."/>
            <person name="Goker M."/>
            <person name="Bristow J."/>
            <person name="Eisen J.A."/>
            <person name="Markowitz V."/>
            <person name="Hugenholtz P."/>
            <person name="Kyrpides N.C."/>
            <person name="Klenk H.P."/>
            <person name="Woyke T."/>
        </authorList>
    </citation>
    <scope>NUCLEOTIDE SEQUENCE [LARGE SCALE GENOMIC DNA]</scope>
    <source>
        <strain evidence="9">ATCC 27775 / DSM 1100 / LMG 10767 / O</strain>
    </source>
</reference>
<dbReference type="Pfam" id="PF08281">
    <property type="entry name" value="Sigma70_r4_2"/>
    <property type="match status" value="1"/>
</dbReference>
<dbReference type="NCBIfam" id="TIGR02937">
    <property type="entry name" value="sigma70-ECF"/>
    <property type="match status" value="1"/>
</dbReference>
<keyword evidence="5" id="KW-0804">Transcription</keyword>
<evidence type="ECO:0000256" key="1">
    <source>
        <dbReference type="ARBA" id="ARBA00010641"/>
    </source>
</evidence>
<keyword evidence="4" id="KW-0238">DNA-binding</keyword>
<dbReference type="Gene3D" id="1.10.10.10">
    <property type="entry name" value="Winged helix-like DNA-binding domain superfamily/Winged helix DNA-binding domain"/>
    <property type="match status" value="1"/>
</dbReference>
<dbReference type="Pfam" id="PF04542">
    <property type="entry name" value="Sigma70_r2"/>
    <property type="match status" value="1"/>
</dbReference>
<dbReference type="EMBL" id="CP002691">
    <property type="protein sequence ID" value="AEE48852.1"/>
    <property type="molecule type" value="Genomic_DNA"/>
</dbReference>
<evidence type="ECO:0000256" key="4">
    <source>
        <dbReference type="ARBA" id="ARBA00023125"/>
    </source>
</evidence>
<dbReference type="Gene3D" id="1.10.1740.10">
    <property type="match status" value="1"/>
</dbReference>
<keyword evidence="2" id="KW-0805">Transcription regulation</keyword>
<proteinExistence type="inferred from homology"/>
<dbReference type="InterPro" id="IPR013249">
    <property type="entry name" value="RNA_pol_sigma70_r4_t2"/>
</dbReference>
<dbReference type="InterPro" id="IPR013325">
    <property type="entry name" value="RNA_pol_sigma_r2"/>
</dbReference>